<reference evidence="5 6" key="1">
    <citation type="submission" date="2024-01" db="EMBL/GenBank/DDBJ databases">
        <title>Niabella digestum sp. nov., isolated from waste digestion system.</title>
        <authorList>
            <person name="Zhang L."/>
        </authorList>
    </citation>
    <scope>NUCLEOTIDE SEQUENCE [LARGE SCALE GENOMIC DNA]</scope>
    <source>
        <strain evidence="5 6">A18</strain>
    </source>
</reference>
<evidence type="ECO:0000256" key="1">
    <source>
        <dbReference type="ARBA" id="ARBA00022603"/>
    </source>
</evidence>
<dbReference type="EMBL" id="JAZGLY010000008">
    <property type="protein sequence ID" value="MEE6188147.1"/>
    <property type="molecule type" value="Genomic_DNA"/>
</dbReference>
<dbReference type="GO" id="GO:0032259">
    <property type="term" value="P:methylation"/>
    <property type="evidence" value="ECO:0007669"/>
    <property type="project" value="UniProtKB-KW"/>
</dbReference>
<accession>A0ABU7RK73</accession>
<evidence type="ECO:0000256" key="2">
    <source>
        <dbReference type="ARBA" id="ARBA00022679"/>
    </source>
</evidence>
<keyword evidence="6" id="KW-1185">Reference proteome</keyword>
<dbReference type="InterPro" id="IPR029063">
    <property type="entry name" value="SAM-dependent_MTases_sf"/>
</dbReference>
<dbReference type="SUPFAM" id="SSF53335">
    <property type="entry name" value="S-adenosyl-L-methionine-dependent methyltransferases"/>
    <property type="match status" value="1"/>
</dbReference>
<dbReference type="Proteomes" id="UP001357452">
    <property type="component" value="Unassembled WGS sequence"/>
</dbReference>
<dbReference type="GO" id="GO:0008168">
    <property type="term" value="F:methyltransferase activity"/>
    <property type="evidence" value="ECO:0007669"/>
    <property type="project" value="UniProtKB-KW"/>
</dbReference>
<protein>
    <submittedName>
        <fullName evidence="5">Class I SAM-dependent methyltransferase</fullName>
        <ecNumber evidence="5">2.1.1.-</ecNumber>
    </submittedName>
</protein>
<keyword evidence="3" id="KW-0949">S-adenosyl-L-methionine</keyword>
<evidence type="ECO:0000313" key="5">
    <source>
        <dbReference type="EMBL" id="MEE6188147.1"/>
    </source>
</evidence>
<dbReference type="Pfam" id="PF13649">
    <property type="entry name" value="Methyltransf_25"/>
    <property type="match status" value="1"/>
</dbReference>
<name>A0ABU7RK73_9BACT</name>
<comment type="caution">
    <text evidence="5">The sequence shown here is derived from an EMBL/GenBank/DDBJ whole genome shotgun (WGS) entry which is preliminary data.</text>
</comment>
<dbReference type="InterPro" id="IPR041698">
    <property type="entry name" value="Methyltransf_25"/>
</dbReference>
<feature type="domain" description="Methyltransferase" evidence="4">
    <location>
        <begin position="41"/>
        <end position="129"/>
    </location>
</feature>
<keyword evidence="1 5" id="KW-0489">Methyltransferase</keyword>
<dbReference type="RefSeq" id="WP_330975549.1">
    <property type="nucleotide sequence ID" value="NZ_JAZGLY010000008.1"/>
</dbReference>
<dbReference type="CDD" id="cd02440">
    <property type="entry name" value="AdoMet_MTases"/>
    <property type="match status" value="1"/>
</dbReference>
<dbReference type="EC" id="2.1.1.-" evidence="5"/>
<evidence type="ECO:0000259" key="4">
    <source>
        <dbReference type="Pfam" id="PF13649"/>
    </source>
</evidence>
<dbReference type="PANTHER" id="PTHR43464">
    <property type="entry name" value="METHYLTRANSFERASE"/>
    <property type="match status" value="1"/>
</dbReference>
<evidence type="ECO:0000313" key="6">
    <source>
        <dbReference type="Proteomes" id="UP001357452"/>
    </source>
</evidence>
<organism evidence="5 6">
    <name type="scientific">Niabella digestorum</name>
    <dbReference type="NCBI Taxonomy" id="3117701"/>
    <lineage>
        <taxon>Bacteria</taxon>
        <taxon>Pseudomonadati</taxon>
        <taxon>Bacteroidota</taxon>
        <taxon>Chitinophagia</taxon>
        <taxon>Chitinophagales</taxon>
        <taxon>Chitinophagaceae</taxon>
        <taxon>Niabella</taxon>
    </lineage>
</organism>
<gene>
    <name evidence="5" type="ORF">V2H41_12775</name>
</gene>
<keyword evidence="2 5" id="KW-0808">Transferase</keyword>
<dbReference type="PANTHER" id="PTHR43464:SF19">
    <property type="entry name" value="UBIQUINONE BIOSYNTHESIS O-METHYLTRANSFERASE, MITOCHONDRIAL"/>
    <property type="match status" value="1"/>
</dbReference>
<dbReference type="Gene3D" id="3.40.50.150">
    <property type="entry name" value="Vaccinia Virus protein VP39"/>
    <property type="match status" value="1"/>
</dbReference>
<sequence>MMQHPLLHPIEEAHRLTSTLRYWLQDPKRILKPYVKPKMRVLDLGCGPGFFTIALAEMVGEQGLVVAADVQKGMLDILNAKLERKPHLRNILVHQSSHETLHLHLKFDFILAFYSLHEMIYLEKIASELKQRCHDATLLLVAEQKFHVPRRQYHHILNVLLHEGFKIMATPSIFLSRAALLTLQPSA</sequence>
<proteinExistence type="predicted"/>
<evidence type="ECO:0000256" key="3">
    <source>
        <dbReference type="ARBA" id="ARBA00022691"/>
    </source>
</evidence>